<evidence type="ECO:0000313" key="3">
    <source>
        <dbReference type="EMBL" id="ACK69315.1"/>
    </source>
</evidence>
<proteinExistence type="predicted"/>
<keyword evidence="4" id="KW-1185">Reference proteome</keyword>
<dbReference type="SUPFAM" id="SSF52540">
    <property type="entry name" value="P-loop containing nucleoside triphosphate hydrolases"/>
    <property type="match status" value="1"/>
</dbReference>
<evidence type="ECO:0000256" key="1">
    <source>
        <dbReference type="SAM" id="Coils"/>
    </source>
</evidence>
<dbReference type="PANTHER" id="PTHR43581:SF2">
    <property type="entry name" value="EXCINUCLEASE ATPASE SUBUNIT"/>
    <property type="match status" value="1"/>
</dbReference>
<dbReference type="eggNOG" id="COG1136">
    <property type="taxonomic scope" value="Bacteria"/>
</dbReference>
<dbReference type="InterPro" id="IPR027417">
    <property type="entry name" value="P-loop_NTPase"/>
</dbReference>
<keyword evidence="1" id="KW-0175">Coiled coil</keyword>
<feature type="domain" description="Endonuclease GajA/Old nuclease/RecF-like AAA" evidence="2">
    <location>
        <begin position="1"/>
        <end position="435"/>
    </location>
</feature>
<dbReference type="InterPro" id="IPR041685">
    <property type="entry name" value="AAA_GajA/Old/RecF-like"/>
</dbReference>
<dbReference type="EMBL" id="CP001291">
    <property type="protein sequence ID" value="ACK69315.1"/>
    <property type="molecule type" value="Genomic_DNA"/>
</dbReference>
<protein>
    <submittedName>
        <fullName evidence="3">Putative excinuclease ATPase subunit</fullName>
    </submittedName>
</protein>
<dbReference type="HOGENOM" id="CLU_033692_0_0_3"/>
<dbReference type="Proteomes" id="UP000002384">
    <property type="component" value="Chromosome"/>
</dbReference>
<dbReference type="AlphaFoldDB" id="B7KHA6"/>
<dbReference type="InterPro" id="IPR051396">
    <property type="entry name" value="Bact_Antivir_Def_Nuclease"/>
</dbReference>
<evidence type="ECO:0000259" key="2">
    <source>
        <dbReference type="Pfam" id="PF13175"/>
    </source>
</evidence>
<feature type="coiled-coil region" evidence="1">
    <location>
        <begin position="256"/>
        <end position="283"/>
    </location>
</feature>
<evidence type="ECO:0000313" key="4">
    <source>
        <dbReference type="Proteomes" id="UP000002384"/>
    </source>
</evidence>
<dbReference type="KEGG" id="cyc:PCC7424_0859"/>
<dbReference type="OrthoDB" id="428397at2"/>
<reference evidence="4" key="1">
    <citation type="journal article" date="2011" name="MBio">
        <title>Novel metabolic attributes of the genus Cyanothece, comprising a group of unicellular nitrogen-fixing Cyanobacteria.</title>
        <authorList>
            <person name="Bandyopadhyay A."/>
            <person name="Elvitigala T."/>
            <person name="Welsh E."/>
            <person name="Stockel J."/>
            <person name="Liberton M."/>
            <person name="Min H."/>
            <person name="Sherman L.A."/>
            <person name="Pakrasi H.B."/>
        </authorList>
    </citation>
    <scope>NUCLEOTIDE SEQUENCE [LARGE SCALE GENOMIC DNA]</scope>
    <source>
        <strain evidence="4">PCC 7424</strain>
    </source>
</reference>
<dbReference type="RefSeq" id="WP_012598262.1">
    <property type="nucleotide sequence ID" value="NC_011729.1"/>
</dbReference>
<dbReference type="Gene3D" id="3.40.50.300">
    <property type="entry name" value="P-loop containing nucleotide triphosphate hydrolases"/>
    <property type="match status" value="1"/>
</dbReference>
<gene>
    <name evidence="3" type="ordered locus">PCC7424_0859</name>
</gene>
<dbReference type="PANTHER" id="PTHR43581">
    <property type="entry name" value="ATP/GTP PHOSPHATASE"/>
    <property type="match status" value="1"/>
</dbReference>
<sequence>MRIKQISVKKLFGMFDHVIPLNMDDRITIIHGVNGIGKTVLLSLIDSIFNSKYYKLRQTRFEEIQIDFDDDSYLSIKKTKKENSRVKEKISFSFLNFIDSQTENFSLPNINTSELSFPVGIIDDLIPELKRIKTKSWLYLPTNEELSLEDVLERFGDILPGEGQENYPNKPDWLKELEKSINVRFIESQRLLNVSNLGSSREYRIVSSRRVPSLLLSAVANYSREIAENIQATLAEYGKLSQSLDRTFPARVFQQKKSHKLTDEELKDKLSSLEKQRNQLIESGLLTKDENPNFQIQDRTIDDSTRNLLSVYVEDVETKLNVFTDIAQKTELLQNIINDHFTYKNIRIDQKKGFIFTTNNGYNLSPTELSSGEQNELIMLCELLFKTQPNSLILIDEPEISLHVEWQVHYLEDLQKIIKLINCDILMATHSPDIINDRWDLTVQLKGHNR</sequence>
<dbReference type="Pfam" id="PF13175">
    <property type="entry name" value="AAA_15"/>
    <property type="match status" value="1"/>
</dbReference>
<accession>B7KHA6</accession>
<organism evidence="3 4">
    <name type="scientific">Gloeothece citriformis (strain PCC 7424)</name>
    <name type="common">Cyanothece sp. (strain PCC 7424)</name>
    <dbReference type="NCBI Taxonomy" id="65393"/>
    <lineage>
        <taxon>Bacteria</taxon>
        <taxon>Bacillati</taxon>
        <taxon>Cyanobacteriota</taxon>
        <taxon>Cyanophyceae</taxon>
        <taxon>Oscillatoriophycideae</taxon>
        <taxon>Chroococcales</taxon>
        <taxon>Aphanothecaceae</taxon>
        <taxon>Gloeothece</taxon>
        <taxon>Gloeothece citriformis</taxon>
    </lineage>
</organism>
<name>B7KHA6_GLOC7</name>
<dbReference type="STRING" id="65393.PCC7424_0859"/>